<evidence type="ECO:0000256" key="6">
    <source>
        <dbReference type="SAM" id="MobiDB-lite"/>
    </source>
</evidence>
<dbReference type="PANTHER" id="PTHR46621">
    <property type="entry name" value="SNRNA-ACTIVATING PROTEIN COMPLEX SUBUNIT 4"/>
    <property type="match status" value="1"/>
</dbReference>
<feature type="domain" description="Myb-like" evidence="7">
    <location>
        <begin position="59"/>
        <end position="105"/>
    </location>
</feature>
<evidence type="ECO:0000256" key="2">
    <source>
        <dbReference type="ARBA" id="ARBA00023015"/>
    </source>
</evidence>
<dbReference type="GO" id="GO:0019185">
    <property type="term" value="C:snRNA-activating protein complex"/>
    <property type="evidence" value="ECO:0007669"/>
    <property type="project" value="TreeGrafter"/>
</dbReference>
<dbReference type="GO" id="GO:0042796">
    <property type="term" value="P:snRNA transcription by RNA polymerase III"/>
    <property type="evidence" value="ECO:0007669"/>
    <property type="project" value="TreeGrafter"/>
</dbReference>
<dbReference type="GO" id="GO:0000978">
    <property type="term" value="F:RNA polymerase II cis-regulatory region sequence-specific DNA binding"/>
    <property type="evidence" value="ECO:0007669"/>
    <property type="project" value="TreeGrafter"/>
</dbReference>
<dbReference type="Gene3D" id="1.10.10.60">
    <property type="entry name" value="Homeodomain-like"/>
    <property type="match status" value="2"/>
</dbReference>
<keyword evidence="1" id="KW-0677">Repeat</keyword>
<keyword evidence="2" id="KW-0805">Transcription regulation</keyword>
<accession>A0A1J4K5M4</accession>
<feature type="domain" description="HTH myb-type" evidence="8">
    <location>
        <begin position="2"/>
        <end position="57"/>
    </location>
</feature>
<evidence type="ECO:0000256" key="3">
    <source>
        <dbReference type="ARBA" id="ARBA00023125"/>
    </source>
</evidence>
<evidence type="ECO:0000256" key="5">
    <source>
        <dbReference type="ARBA" id="ARBA00023242"/>
    </source>
</evidence>
<evidence type="ECO:0000259" key="7">
    <source>
        <dbReference type="PROSITE" id="PS50090"/>
    </source>
</evidence>
<dbReference type="SMART" id="SM00717">
    <property type="entry name" value="SANT"/>
    <property type="match status" value="2"/>
</dbReference>
<dbReference type="OrthoDB" id="2143914at2759"/>
<dbReference type="InterPro" id="IPR051575">
    <property type="entry name" value="Myb-like_DNA-bd"/>
</dbReference>
<dbReference type="VEuPathDB" id="TrichDB:TRFO_05426"/>
<evidence type="ECO:0000256" key="1">
    <source>
        <dbReference type="ARBA" id="ARBA00022737"/>
    </source>
</evidence>
<feature type="domain" description="Myb-like" evidence="7">
    <location>
        <begin position="2"/>
        <end position="53"/>
    </location>
</feature>
<dbReference type="EMBL" id="MLAK01000716">
    <property type="protein sequence ID" value="OHT06753.1"/>
    <property type="molecule type" value="Genomic_DNA"/>
</dbReference>
<keyword evidence="4" id="KW-0804">Transcription</keyword>
<proteinExistence type="predicted"/>
<dbReference type="PROSITE" id="PS51294">
    <property type="entry name" value="HTH_MYB"/>
    <property type="match status" value="2"/>
</dbReference>
<comment type="caution">
    <text evidence="9">The sequence shown here is derived from an EMBL/GenBank/DDBJ whole genome shotgun (WGS) entry which is preliminary data.</text>
</comment>
<feature type="region of interest" description="Disordered" evidence="6">
    <location>
        <begin position="112"/>
        <end position="135"/>
    </location>
</feature>
<dbReference type="GO" id="GO:0001006">
    <property type="term" value="F:RNA polymerase III type 3 promoter sequence-specific DNA binding"/>
    <property type="evidence" value="ECO:0007669"/>
    <property type="project" value="TreeGrafter"/>
</dbReference>
<keyword evidence="5" id="KW-0539">Nucleus</keyword>
<dbReference type="Proteomes" id="UP000179807">
    <property type="component" value="Unassembled WGS sequence"/>
</dbReference>
<keyword evidence="10" id="KW-1185">Reference proteome</keyword>
<dbReference type="PANTHER" id="PTHR46621:SF1">
    <property type="entry name" value="SNRNA-ACTIVATING PROTEIN COMPLEX SUBUNIT 4"/>
    <property type="match status" value="1"/>
</dbReference>
<gene>
    <name evidence="9" type="ORF">TRFO_05426</name>
</gene>
<dbReference type="PROSITE" id="PS50090">
    <property type="entry name" value="MYB_LIKE"/>
    <property type="match status" value="2"/>
</dbReference>
<evidence type="ECO:0000313" key="10">
    <source>
        <dbReference type="Proteomes" id="UP000179807"/>
    </source>
</evidence>
<dbReference type="GO" id="GO:0042795">
    <property type="term" value="P:snRNA transcription by RNA polymerase II"/>
    <property type="evidence" value="ECO:0007669"/>
    <property type="project" value="TreeGrafter"/>
</dbReference>
<dbReference type="Pfam" id="PF13921">
    <property type="entry name" value="Myb_DNA-bind_6"/>
    <property type="match status" value="2"/>
</dbReference>
<dbReference type="InterPro" id="IPR017930">
    <property type="entry name" value="Myb_dom"/>
</dbReference>
<keyword evidence="3" id="KW-0238">DNA-binding</keyword>
<dbReference type="SUPFAM" id="SSF46689">
    <property type="entry name" value="Homeodomain-like"/>
    <property type="match status" value="1"/>
</dbReference>
<dbReference type="InterPro" id="IPR001005">
    <property type="entry name" value="SANT/Myb"/>
</dbReference>
<evidence type="ECO:0000259" key="8">
    <source>
        <dbReference type="PROSITE" id="PS51294"/>
    </source>
</evidence>
<reference evidence="9" key="1">
    <citation type="submission" date="2016-10" db="EMBL/GenBank/DDBJ databases">
        <authorList>
            <person name="Benchimol M."/>
            <person name="Almeida L.G."/>
            <person name="Vasconcelos A.T."/>
            <person name="Perreira-Neves A."/>
            <person name="Rosa I.A."/>
            <person name="Tasca T."/>
            <person name="Bogo M.R."/>
            <person name="de Souza W."/>
        </authorList>
    </citation>
    <scope>NUCLEOTIDE SEQUENCE [LARGE SCALE GENOMIC DNA]</scope>
    <source>
        <strain evidence="9">K</strain>
    </source>
</reference>
<dbReference type="AlphaFoldDB" id="A0A1J4K5M4"/>
<sequence>MNTTTKRNKFTKEEDKKLAKLVKTYGEKSWKTISKIMVDRTERQCRERWRYFLSPKVQNKKSWTVEEDDLLLIKYAEYGPKWSTLSKFFRKRSDVSVKNRYHILIRDSQKNNYFDSPHRENHKKSTQPSKAPRRHHETINVGSTNYVYTVSSNYNHGFPTFNMNECNLLSTIPQHSQNDYSQASSEEDMAMNKLVSTDSFEDDIENSSPNPYLKFIRNQRRKVIIELPSPISMLNV</sequence>
<feature type="domain" description="HTH myb-type" evidence="8">
    <location>
        <begin position="59"/>
        <end position="109"/>
    </location>
</feature>
<dbReference type="InterPro" id="IPR009057">
    <property type="entry name" value="Homeodomain-like_sf"/>
</dbReference>
<feature type="compositionally biased region" description="Basic residues" evidence="6">
    <location>
        <begin position="120"/>
        <end position="135"/>
    </location>
</feature>
<evidence type="ECO:0000256" key="4">
    <source>
        <dbReference type="ARBA" id="ARBA00023163"/>
    </source>
</evidence>
<dbReference type="RefSeq" id="XP_068359889.1">
    <property type="nucleotide sequence ID" value="XM_068492484.1"/>
</dbReference>
<name>A0A1J4K5M4_9EUKA</name>
<dbReference type="GeneID" id="94827188"/>
<dbReference type="FunFam" id="1.10.10.60:FF:000010">
    <property type="entry name" value="Transcriptional activator Myb isoform A"/>
    <property type="match status" value="1"/>
</dbReference>
<protein>
    <submittedName>
        <fullName evidence="9">Myb-like DNA-binding domain containing protein</fullName>
    </submittedName>
</protein>
<organism evidence="9 10">
    <name type="scientific">Tritrichomonas foetus</name>
    <dbReference type="NCBI Taxonomy" id="1144522"/>
    <lineage>
        <taxon>Eukaryota</taxon>
        <taxon>Metamonada</taxon>
        <taxon>Parabasalia</taxon>
        <taxon>Tritrichomonadida</taxon>
        <taxon>Tritrichomonadidae</taxon>
        <taxon>Tritrichomonas</taxon>
    </lineage>
</organism>
<evidence type="ECO:0000313" key="9">
    <source>
        <dbReference type="EMBL" id="OHT06753.1"/>
    </source>
</evidence>
<dbReference type="CDD" id="cd00167">
    <property type="entry name" value="SANT"/>
    <property type="match status" value="2"/>
</dbReference>